<keyword evidence="1" id="KW-0732">Signal</keyword>
<evidence type="ECO:0000256" key="1">
    <source>
        <dbReference type="SAM" id="SignalP"/>
    </source>
</evidence>
<name>A0A072TXJ7_MEDTR</name>
<reference evidence="2 4" key="2">
    <citation type="journal article" date="2014" name="BMC Genomics">
        <title>An improved genome release (version Mt4.0) for the model legume Medicago truncatula.</title>
        <authorList>
            <person name="Tang H."/>
            <person name="Krishnakumar V."/>
            <person name="Bidwell S."/>
            <person name="Rosen B."/>
            <person name="Chan A."/>
            <person name="Zhou S."/>
            <person name="Gentzbittel L."/>
            <person name="Childs K.L."/>
            <person name="Yandell M."/>
            <person name="Gundlach H."/>
            <person name="Mayer K.F."/>
            <person name="Schwartz D.C."/>
            <person name="Town C.D."/>
        </authorList>
    </citation>
    <scope>GENOME REANNOTATION</scope>
    <source>
        <strain evidence="2">A17</strain>
        <strain evidence="4">cv. Jemalong A17</strain>
    </source>
</reference>
<feature type="chain" id="PRO_5014499081" evidence="1">
    <location>
        <begin position="22"/>
        <end position="70"/>
    </location>
</feature>
<reference evidence="3" key="4">
    <citation type="journal article" date="2018" name="Nat. Plants">
        <title>Whole-genome landscape of Medicago truncatula symbiotic genes.</title>
        <authorList>
            <person name="Pecrix Y."/>
            <person name="Gamas P."/>
            <person name="Carrere S."/>
        </authorList>
    </citation>
    <scope>NUCLEOTIDE SEQUENCE</scope>
    <source>
        <tissue evidence="3">Leaves</tissue>
    </source>
</reference>
<dbReference type="Proteomes" id="UP000002051">
    <property type="component" value="Unassembled WGS sequence"/>
</dbReference>
<proteinExistence type="predicted"/>
<evidence type="ECO:0000313" key="4">
    <source>
        <dbReference type="EnsemblPlants" id="KEH22167"/>
    </source>
</evidence>
<evidence type="ECO:0000313" key="2">
    <source>
        <dbReference type="EMBL" id="KEH22167.1"/>
    </source>
</evidence>
<sequence>MATHFFRSFLFGLLCIAFVLASGPTPSSLHPSGAVNCLGPVPCDQCPQRCIAIGANSYICGILTCCCYYN</sequence>
<dbReference type="AlphaFoldDB" id="A0A072TXJ7"/>
<reference evidence="2 4" key="1">
    <citation type="journal article" date="2011" name="Nature">
        <title>The Medicago genome provides insight into the evolution of rhizobial symbioses.</title>
        <authorList>
            <person name="Young N.D."/>
            <person name="Debelle F."/>
            <person name="Oldroyd G.E."/>
            <person name="Geurts R."/>
            <person name="Cannon S.B."/>
            <person name="Udvardi M.K."/>
            <person name="Benedito V.A."/>
            <person name="Mayer K.F."/>
            <person name="Gouzy J."/>
            <person name="Schoof H."/>
            <person name="Van de Peer Y."/>
            <person name="Proost S."/>
            <person name="Cook D.R."/>
            <person name="Meyers B.C."/>
            <person name="Spannagl M."/>
            <person name="Cheung F."/>
            <person name="De Mita S."/>
            <person name="Krishnakumar V."/>
            <person name="Gundlach H."/>
            <person name="Zhou S."/>
            <person name="Mudge J."/>
            <person name="Bharti A.K."/>
            <person name="Murray J.D."/>
            <person name="Naoumkina M.A."/>
            <person name="Rosen B."/>
            <person name="Silverstein K.A."/>
            <person name="Tang H."/>
            <person name="Rombauts S."/>
            <person name="Zhao P.X."/>
            <person name="Zhou P."/>
            <person name="Barbe V."/>
            <person name="Bardou P."/>
            <person name="Bechner M."/>
            <person name="Bellec A."/>
            <person name="Berger A."/>
            <person name="Berges H."/>
            <person name="Bidwell S."/>
            <person name="Bisseling T."/>
            <person name="Choisne N."/>
            <person name="Couloux A."/>
            <person name="Denny R."/>
            <person name="Deshpande S."/>
            <person name="Dai X."/>
            <person name="Doyle J.J."/>
            <person name="Dudez A.M."/>
            <person name="Farmer A.D."/>
            <person name="Fouteau S."/>
            <person name="Franken C."/>
            <person name="Gibelin C."/>
            <person name="Gish J."/>
            <person name="Goldstein S."/>
            <person name="Gonzalez A.J."/>
            <person name="Green P.J."/>
            <person name="Hallab A."/>
            <person name="Hartog M."/>
            <person name="Hua A."/>
            <person name="Humphray S.J."/>
            <person name="Jeong D.H."/>
            <person name="Jing Y."/>
            <person name="Jocker A."/>
            <person name="Kenton S.M."/>
            <person name="Kim D.J."/>
            <person name="Klee K."/>
            <person name="Lai H."/>
            <person name="Lang C."/>
            <person name="Lin S."/>
            <person name="Macmil S.L."/>
            <person name="Magdelenat G."/>
            <person name="Matthews L."/>
            <person name="McCorrison J."/>
            <person name="Monaghan E.L."/>
            <person name="Mun J.H."/>
            <person name="Najar F.Z."/>
            <person name="Nicholson C."/>
            <person name="Noirot C."/>
            <person name="O'Bleness M."/>
            <person name="Paule C.R."/>
            <person name="Poulain J."/>
            <person name="Prion F."/>
            <person name="Qin B."/>
            <person name="Qu C."/>
            <person name="Retzel E.F."/>
            <person name="Riddle C."/>
            <person name="Sallet E."/>
            <person name="Samain S."/>
            <person name="Samson N."/>
            <person name="Sanders I."/>
            <person name="Saurat O."/>
            <person name="Scarpelli C."/>
            <person name="Schiex T."/>
            <person name="Segurens B."/>
            <person name="Severin A.J."/>
            <person name="Sherrier D.J."/>
            <person name="Shi R."/>
            <person name="Sims S."/>
            <person name="Singer S.R."/>
            <person name="Sinharoy S."/>
            <person name="Sterck L."/>
            <person name="Viollet A."/>
            <person name="Wang B.B."/>
            <person name="Wang K."/>
            <person name="Wang M."/>
            <person name="Wang X."/>
            <person name="Warfsmann J."/>
            <person name="Weissenbach J."/>
            <person name="White D.D."/>
            <person name="White J.D."/>
            <person name="Wiley G.B."/>
            <person name="Wincker P."/>
            <person name="Xing Y."/>
            <person name="Yang L."/>
            <person name="Yao Z."/>
            <person name="Ying F."/>
            <person name="Zhai J."/>
            <person name="Zhou L."/>
            <person name="Zuber A."/>
            <person name="Denarie J."/>
            <person name="Dixon R.A."/>
            <person name="May G.D."/>
            <person name="Schwartz D.C."/>
            <person name="Rogers J."/>
            <person name="Quetier F."/>
            <person name="Town C.D."/>
            <person name="Roe B.A."/>
        </authorList>
    </citation>
    <scope>NUCLEOTIDE SEQUENCE [LARGE SCALE GENOMIC DNA]</scope>
    <source>
        <strain evidence="2">A17</strain>
        <strain evidence="4">cv. Jemalong A17</strain>
    </source>
</reference>
<dbReference type="Gramene" id="rna39409">
    <property type="protein sequence ID" value="RHN45184.1"/>
    <property type="gene ID" value="gene39409"/>
</dbReference>
<evidence type="ECO:0000313" key="3">
    <source>
        <dbReference type="EMBL" id="RHN45184.1"/>
    </source>
</evidence>
<dbReference type="EnsemblPlants" id="KEH22167">
    <property type="protein sequence ID" value="KEH22167"/>
    <property type="gene ID" value="MTR_7g033870"/>
</dbReference>
<accession>A0A072TXJ7</accession>
<dbReference type="EMBL" id="CM001223">
    <property type="protein sequence ID" value="KEH22167.1"/>
    <property type="molecule type" value="Genomic_DNA"/>
</dbReference>
<organism evidence="2 5">
    <name type="scientific">Medicago truncatula</name>
    <name type="common">Barrel medic</name>
    <name type="synonym">Medicago tribuloides</name>
    <dbReference type="NCBI Taxonomy" id="3880"/>
    <lineage>
        <taxon>Eukaryota</taxon>
        <taxon>Viridiplantae</taxon>
        <taxon>Streptophyta</taxon>
        <taxon>Embryophyta</taxon>
        <taxon>Tracheophyta</taxon>
        <taxon>Spermatophyta</taxon>
        <taxon>Magnoliopsida</taxon>
        <taxon>eudicotyledons</taxon>
        <taxon>Gunneridae</taxon>
        <taxon>Pentapetalae</taxon>
        <taxon>rosids</taxon>
        <taxon>fabids</taxon>
        <taxon>Fabales</taxon>
        <taxon>Fabaceae</taxon>
        <taxon>Papilionoideae</taxon>
        <taxon>50 kb inversion clade</taxon>
        <taxon>NPAAA clade</taxon>
        <taxon>Hologalegina</taxon>
        <taxon>IRL clade</taxon>
        <taxon>Trifolieae</taxon>
        <taxon>Medicago</taxon>
    </lineage>
</organism>
<protein>
    <submittedName>
        <fullName evidence="2">Nodule Cysteine-Rich (NCR) secreted peptide</fullName>
    </submittedName>
</protein>
<reference evidence="4" key="3">
    <citation type="submission" date="2015-04" db="UniProtKB">
        <authorList>
            <consortium name="EnsemblPlants"/>
        </authorList>
    </citation>
    <scope>IDENTIFICATION</scope>
    <source>
        <strain evidence="4">cv. Jemalong A17</strain>
    </source>
</reference>
<keyword evidence="5" id="KW-1185">Reference proteome</keyword>
<evidence type="ECO:0000313" key="5">
    <source>
        <dbReference type="Proteomes" id="UP000002051"/>
    </source>
</evidence>
<feature type="signal peptide" evidence="1">
    <location>
        <begin position="1"/>
        <end position="21"/>
    </location>
</feature>
<dbReference type="Proteomes" id="UP000265566">
    <property type="component" value="Chromosome 7"/>
</dbReference>
<dbReference type="EMBL" id="PSQE01000007">
    <property type="protein sequence ID" value="RHN45184.1"/>
    <property type="molecule type" value="Genomic_DNA"/>
</dbReference>
<dbReference type="HOGENOM" id="CLU_190964_2_0_1"/>
<gene>
    <name evidence="2" type="ordered locus">MTR_7g033870</name>
    <name evidence="3" type="ORF">MtrunA17_Chr7g0227601</name>
</gene>